<feature type="non-terminal residue" evidence="2">
    <location>
        <position position="1"/>
    </location>
</feature>
<protein>
    <recommendedName>
        <fullName evidence="1">F-box domain-containing protein</fullName>
    </recommendedName>
</protein>
<dbReference type="SUPFAM" id="SSF52047">
    <property type="entry name" value="RNI-like"/>
    <property type="match status" value="1"/>
</dbReference>
<dbReference type="InterPro" id="IPR032675">
    <property type="entry name" value="LRR_dom_sf"/>
</dbReference>
<dbReference type="Pfam" id="PF23622">
    <property type="entry name" value="LRR_At1g61320_AtMIF1"/>
    <property type="match status" value="1"/>
</dbReference>
<dbReference type="PROSITE" id="PS50181">
    <property type="entry name" value="FBOX"/>
    <property type="match status" value="1"/>
</dbReference>
<dbReference type="AlphaFoldDB" id="A0A5J9VDB8"/>
<dbReference type="EMBL" id="RWGY01000011">
    <property type="protein sequence ID" value="TVU33451.1"/>
    <property type="molecule type" value="Genomic_DNA"/>
</dbReference>
<evidence type="ECO:0000313" key="2">
    <source>
        <dbReference type="EMBL" id="TVU33451.1"/>
    </source>
</evidence>
<dbReference type="Proteomes" id="UP000324897">
    <property type="component" value="Chromosome 1"/>
</dbReference>
<reference evidence="2 3" key="1">
    <citation type="journal article" date="2019" name="Sci. Rep.">
        <title>A high-quality genome of Eragrostis curvula grass provides insights into Poaceae evolution and supports new strategies to enhance forage quality.</title>
        <authorList>
            <person name="Carballo J."/>
            <person name="Santos B.A.C.M."/>
            <person name="Zappacosta D."/>
            <person name="Garbus I."/>
            <person name="Selva J.P."/>
            <person name="Gallo C.A."/>
            <person name="Diaz A."/>
            <person name="Albertini E."/>
            <person name="Caccamo M."/>
            <person name="Echenique V."/>
        </authorList>
    </citation>
    <scope>NUCLEOTIDE SEQUENCE [LARGE SCALE GENOMIC DNA]</scope>
    <source>
        <strain evidence="3">cv. Victoria</strain>
        <tissue evidence="2">Leaf</tissue>
    </source>
</reference>
<dbReference type="InterPro" id="IPR036047">
    <property type="entry name" value="F-box-like_dom_sf"/>
</dbReference>
<organism evidence="2 3">
    <name type="scientific">Eragrostis curvula</name>
    <name type="common">weeping love grass</name>
    <dbReference type="NCBI Taxonomy" id="38414"/>
    <lineage>
        <taxon>Eukaryota</taxon>
        <taxon>Viridiplantae</taxon>
        <taxon>Streptophyta</taxon>
        <taxon>Embryophyta</taxon>
        <taxon>Tracheophyta</taxon>
        <taxon>Spermatophyta</taxon>
        <taxon>Magnoliopsida</taxon>
        <taxon>Liliopsida</taxon>
        <taxon>Poales</taxon>
        <taxon>Poaceae</taxon>
        <taxon>PACMAD clade</taxon>
        <taxon>Chloridoideae</taxon>
        <taxon>Eragrostideae</taxon>
        <taxon>Eragrostidinae</taxon>
        <taxon>Eragrostis</taxon>
    </lineage>
</organism>
<dbReference type="Gene3D" id="3.80.10.10">
    <property type="entry name" value="Ribonuclease Inhibitor"/>
    <property type="match status" value="1"/>
</dbReference>
<evidence type="ECO:0000259" key="1">
    <source>
        <dbReference type="PROSITE" id="PS50181"/>
    </source>
</evidence>
<feature type="domain" description="F-box" evidence="1">
    <location>
        <begin position="38"/>
        <end position="85"/>
    </location>
</feature>
<comment type="caution">
    <text evidence="2">The sequence shown here is derived from an EMBL/GenBank/DDBJ whole genome shotgun (WGS) entry which is preliminary data.</text>
</comment>
<sequence>MMASDRRCSVSSLPLIPFSTVSYVQRAEENDEHDEEAADHLSALPDDILLNILERLRLRPALQTSILSRRWRRLPLQLSRLVIDVSEFMRQSPAGSRTVPRLMASYAEAARRLLLAPAVKPKVLSLVFYLAVAEDPSHLRSIGQAVGNAAVAAEFVGLELLPELSGSDCSGEHSALYGQRFMSLLDDCPGAFGCLTFLKLCGLRFAESDLPRVLSTCHSLQELRLHNCGDSNNVLRVDAPPSSQLVTLKIFRCHFARVELIGVPRLARLYLHSWLCPSSPPLHLGHVPQLRYVWLASVLLSFQEPFTLSQWLSNARNLSTVCLNFRDNMVWIRPEDPKLLRPVLGNLKDLYLNDIFYGCDLDWTLSFLEAAPSLNSFHVNISWHACFRDDQVFRATPAEKTNVAGEVRNFKHRNLEFLEIGGFNAEVTTMITFTRLVMERAVNLKRIRLHGMERCKHCDLLDGNQNPSPTRWPSLPGNEDERKLVREQLIRGFSSSIQIMME</sequence>
<dbReference type="InterPro" id="IPR044997">
    <property type="entry name" value="F-box_plant"/>
</dbReference>
<proteinExistence type="predicted"/>
<dbReference type="Gramene" id="TVU33451">
    <property type="protein sequence ID" value="TVU33451"/>
    <property type="gene ID" value="EJB05_25269"/>
</dbReference>
<dbReference type="InterPro" id="IPR055357">
    <property type="entry name" value="LRR_At1g61320_AtMIF1"/>
</dbReference>
<dbReference type="InterPro" id="IPR001810">
    <property type="entry name" value="F-box_dom"/>
</dbReference>
<dbReference type="Gene3D" id="1.20.1280.50">
    <property type="match status" value="1"/>
</dbReference>
<name>A0A5J9VDB8_9POAL</name>
<keyword evidence="3" id="KW-1185">Reference proteome</keyword>
<dbReference type="PANTHER" id="PTHR32153">
    <property type="entry name" value="OJ000223_09.16 PROTEIN"/>
    <property type="match status" value="1"/>
</dbReference>
<dbReference type="Pfam" id="PF00646">
    <property type="entry name" value="F-box"/>
    <property type="match status" value="1"/>
</dbReference>
<gene>
    <name evidence="2" type="ORF">EJB05_25269</name>
</gene>
<accession>A0A5J9VDB8</accession>
<dbReference type="OrthoDB" id="665709at2759"/>
<evidence type="ECO:0000313" key="3">
    <source>
        <dbReference type="Proteomes" id="UP000324897"/>
    </source>
</evidence>
<dbReference type="SUPFAM" id="SSF81383">
    <property type="entry name" value="F-box domain"/>
    <property type="match status" value="1"/>
</dbReference>